<dbReference type="SMART" id="SM00451">
    <property type="entry name" value="ZnF_U1"/>
    <property type="match status" value="3"/>
</dbReference>
<proteinExistence type="predicted"/>
<reference evidence="3" key="1">
    <citation type="submission" date="2017-09" db="EMBL/GenBank/DDBJ databases">
        <title>Contemporary evolution of a Lepidopteran species, Heliothis virescens, in response to modern agricultural practices.</title>
        <authorList>
            <person name="Fritz M.L."/>
            <person name="Deyonke A.M."/>
            <person name="Papanicolaou A."/>
            <person name="Micinski S."/>
            <person name="Westbrook J."/>
            <person name="Gould F."/>
        </authorList>
    </citation>
    <scope>NUCLEOTIDE SEQUENCE [LARGE SCALE GENOMIC DNA]</scope>
    <source>
        <strain evidence="3">HvINT-</strain>
        <tissue evidence="3">Whole body</tissue>
    </source>
</reference>
<dbReference type="GO" id="GO:0003676">
    <property type="term" value="F:nucleic acid binding"/>
    <property type="evidence" value="ECO:0007669"/>
    <property type="project" value="InterPro"/>
</dbReference>
<evidence type="ECO:0000313" key="3">
    <source>
        <dbReference type="EMBL" id="PCG76574.1"/>
    </source>
</evidence>
<protein>
    <recommendedName>
        <fullName evidence="2">C2H2-type domain-containing protein</fullName>
    </recommendedName>
</protein>
<dbReference type="InterPro" id="IPR013087">
    <property type="entry name" value="Znf_C2H2_type"/>
</dbReference>
<dbReference type="PROSITE" id="PS00028">
    <property type="entry name" value="ZINC_FINGER_C2H2_1"/>
    <property type="match status" value="1"/>
</dbReference>
<dbReference type="PANTHER" id="PTHR46786">
    <property type="entry name" value="ZINC FINGER MATRIN-TYPE PROTEIN 3"/>
    <property type="match status" value="1"/>
</dbReference>
<dbReference type="GO" id="GO:0008270">
    <property type="term" value="F:zinc ion binding"/>
    <property type="evidence" value="ECO:0007669"/>
    <property type="project" value="InterPro"/>
</dbReference>
<dbReference type="Gene3D" id="3.30.160.60">
    <property type="entry name" value="Classic Zinc Finger"/>
    <property type="match status" value="2"/>
</dbReference>
<organism evidence="3">
    <name type="scientific">Heliothis virescens</name>
    <name type="common">Tobacco budworm moth</name>
    <dbReference type="NCBI Taxonomy" id="7102"/>
    <lineage>
        <taxon>Eukaryota</taxon>
        <taxon>Metazoa</taxon>
        <taxon>Ecdysozoa</taxon>
        <taxon>Arthropoda</taxon>
        <taxon>Hexapoda</taxon>
        <taxon>Insecta</taxon>
        <taxon>Pterygota</taxon>
        <taxon>Neoptera</taxon>
        <taxon>Endopterygota</taxon>
        <taxon>Lepidoptera</taxon>
        <taxon>Glossata</taxon>
        <taxon>Ditrysia</taxon>
        <taxon>Noctuoidea</taxon>
        <taxon>Noctuidae</taxon>
        <taxon>Heliothinae</taxon>
        <taxon>Heliothis</taxon>
    </lineage>
</organism>
<comment type="caution">
    <text evidence="3">The sequence shown here is derived from an EMBL/GenBank/DDBJ whole genome shotgun (WGS) entry which is preliminary data.</text>
</comment>
<feature type="region of interest" description="Disordered" evidence="1">
    <location>
        <begin position="293"/>
        <end position="359"/>
    </location>
</feature>
<evidence type="ECO:0000256" key="1">
    <source>
        <dbReference type="SAM" id="MobiDB-lite"/>
    </source>
</evidence>
<accession>A0A2A4JY66</accession>
<dbReference type="InterPro" id="IPR003604">
    <property type="entry name" value="Matrin/U1-like-C_Znf_C2H2"/>
</dbReference>
<dbReference type="Pfam" id="PF12874">
    <property type="entry name" value="zf-met"/>
    <property type="match status" value="2"/>
</dbReference>
<name>A0A2A4JY66_HELVI</name>
<sequence length="359" mass="40812">MDMGFDEYGFEPMDDQMYQDGPPGPQDDYYRDYTFNNPRGFRRGGYGMNRPPPFFGDCEYGPPGPPFMWGRGFGPGGPPVHMRFPRENKPLRYLMRCGVPKPQLKGLPDALLSLIEPHYCGICAQGLQNFTLSRLHYISKNHYKNQKKWLTQQAEVGCHRPKEIPLKSRDLYCELCDVHITSKTHAESHYAGRPHRAIVEGRKVPKNPFLLQRGMEERVEQLIRREKRNLKPIDVSEAGVEELKDAKPFQPELYCEICKTSVTCSEQMTMHLNGKKHLSKEKHHILQMMKTPTATKSEQEINAVQESKPATEAVATDGDAGNTSENKDQNVTEDAFDWGNGSGAWDDGTPQPPKDQDAM</sequence>
<gene>
    <name evidence="3" type="ORF">B5V51_9151</name>
</gene>
<dbReference type="PANTHER" id="PTHR46786:SF1">
    <property type="entry name" value="ZINC FINGER MATRIN-TYPE PROTEIN 3"/>
    <property type="match status" value="1"/>
</dbReference>
<feature type="domain" description="C2H2-type" evidence="2">
    <location>
        <begin position="255"/>
        <end position="277"/>
    </location>
</feature>
<dbReference type="SUPFAM" id="SSF57667">
    <property type="entry name" value="beta-beta-alpha zinc fingers"/>
    <property type="match status" value="2"/>
</dbReference>
<dbReference type="EMBL" id="NWSH01000412">
    <property type="protein sequence ID" value="PCG76574.1"/>
    <property type="molecule type" value="Genomic_DNA"/>
</dbReference>
<evidence type="ECO:0000259" key="2">
    <source>
        <dbReference type="PROSITE" id="PS00028"/>
    </source>
</evidence>
<dbReference type="STRING" id="7102.A0A2A4JY66"/>
<dbReference type="InterPro" id="IPR052644">
    <property type="entry name" value="ZMAT3"/>
</dbReference>
<dbReference type="InterPro" id="IPR036236">
    <property type="entry name" value="Znf_C2H2_sf"/>
</dbReference>
<feature type="compositionally biased region" description="Polar residues" evidence="1">
    <location>
        <begin position="293"/>
        <end position="305"/>
    </location>
</feature>
<dbReference type="AlphaFoldDB" id="A0A2A4JY66"/>